<dbReference type="Proteomes" id="UP000799754">
    <property type="component" value="Unassembled WGS sequence"/>
</dbReference>
<accession>A0ACB6RPN8</accession>
<gene>
    <name evidence="1" type="ORF">BU25DRAFT_168322</name>
</gene>
<proteinExistence type="predicted"/>
<reference evidence="1" key="1">
    <citation type="journal article" date="2020" name="Stud. Mycol.">
        <title>101 Dothideomycetes genomes: a test case for predicting lifestyles and emergence of pathogens.</title>
        <authorList>
            <person name="Haridas S."/>
            <person name="Albert R."/>
            <person name="Binder M."/>
            <person name="Bloem J."/>
            <person name="Labutti K."/>
            <person name="Salamov A."/>
            <person name="Andreopoulos B."/>
            <person name="Baker S."/>
            <person name="Barry K."/>
            <person name="Bills G."/>
            <person name="Bluhm B."/>
            <person name="Cannon C."/>
            <person name="Castanera R."/>
            <person name="Culley D."/>
            <person name="Daum C."/>
            <person name="Ezra D."/>
            <person name="Gonzalez J."/>
            <person name="Henrissat B."/>
            <person name="Kuo A."/>
            <person name="Liang C."/>
            <person name="Lipzen A."/>
            <person name="Lutzoni F."/>
            <person name="Magnuson J."/>
            <person name="Mondo S."/>
            <person name="Nolan M."/>
            <person name="Ohm R."/>
            <person name="Pangilinan J."/>
            <person name="Park H.-J."/>
            <person name="Ramirez L."/>
            <person name="Alfaro M."/>
            <person name="Sun H."/>
            <person name="Tritt A."/>
            <person name="Yoshinaga Y."/>
            <person name="Zwiers L.-H."/>
            <person name="Turgeon B."/>
            <person name="Goodwin S."/>
            <person name="Spatafora J."/>
            <person name="Crous P."/>
            <person name="Grigoriev I."/>
        </authorList>
    </citation>
    <scope>NUCLEOTIDE SEQUENCE</scope>
    <source>
        <strain evidence="1">CBS 525.71</strain>
    </source>
</reference>
<sequence>MRRIRVFAFVQCCIGCVHVVDRDLADWKHASPRFWQRPPRARLTSSRARSRPHRTAWKKKTSWAKKKKKILNLEPGTPQRPKTPTNRLTTTILPADRYPHRDSCSPPLCCILARCLPVCNDVWSHYRGDSDSGGNGFHAHACLRYTGTGGDCKAS</sequence>
<dbReference type="EMBL" id="MU006734">
    <property type="protein sequence ID" value="KAF2623851.1"/>
    <property type="molecule type" value="Genomic_DNA"/>
</dbReference>
<keyword evidence="2" id="KW-1185">Reference proteome</keyword>
<evidence type="ECO:0000313" key="1">
    <source>
        <dbReference type="EMBL" id="KAF2623851.1"/>
    </source>
</evidence>
<comment type="caution">
    <text evidence="1">The sequence shown here is derived from an EMBL/GenBank/DDBJ whole genome shotgun (WGS) entry which is preliminary data.</text>
</comment>
<protein>
    <submittedName>
        <fullName evidence="1">Uncharacterized protein</fullName>
    </submittedName>
</protein>
<evidence type="ECO:0000313" key="2">
    <source>
        <dbReference type="Proteomes" id="UP000799754"/>
    </source>
</evidence>
<name>A0ACB6RPN8_9PLEO</name>
<organism evidence="1 2">
    <name type="scientific">Macroventuria anomochaeta</name>
    <dbReference type="NCBI Taxonomy" id="301207"/>
    <lineage>
        <taxon>Eukaryota</taxon>
        <taxon>Fungi</taxon>
        <taxon>Dikarya</taxon>
        <taxon>Ascomycota</taxon>
        <taxon>Pezizomycotina</taxon>
        <taxon>Dothideomycetes</taxon>
        <taxon>Pleosporomycetidae</taxon>
        <taxon>Pleosporales</taxon>
        <taxon>Pleosporineae</taxon>
        <taxon>Didymellaceae</taxon>
        <taxon>Macroventuria</taxon>
    </lineage>
</organism>